<keyword evidence="1" id="KW-0472">Membrane</keyword>
<evidence type="ECO:0000313" key="2">
    <source>
        <dbReference type="EMBL" id="NUQ90935.1"/>
    </source>
</evidence>
<keyword evidence="1" id="KW-0812">Transmembrane</keyword>
<proteinExistence type="predicted"/>
<comment type="caution">
    <text evidence="2">The sequence shown here is derived from an EMBL/GenBank/DDBJ whole genome shotgun (WGS) entry which is preliminary data.</text>
</comment>
<protein>
    <submittedName>
        <fullName evidence="2">Uncharacterized protein</fullName>
    </submittedName>
</protein>
<accession>A0A850CFU4</accession>
<gene>
    <name evidence="2" type="ORF">HOQ43_21035</name>
</gene>
<feature type="transmembrane region" description="Helical" evidence="1">
    <location>
        <begin position="90"/>
        <end position="115"/>
    </location>
</feature>
<feature type="transmembrane region" description="Helical" evidence="1">
    <location>
        <begin position="53"/>
        <end position="78"/>
    </location>
</feature>
<feature type="transmembrane region" description="Helical" evidence="1">
    <location>
        <begin position="27"/>
        <end position="47"/>
    </location>
</feature>
<dbReference type="AlphaFoldDB" id="A0A850CFU4"/>
<dbReference type="Proteomes" id="UP000574690">
    <property type="component" value="Unassembled WGS sequence"/>
</dbReference>
<sequence length="249" mass="26152">MTAPALATRRYGLGAGLAGAALNYFKYWMLAAAVLCFAVPLLIAQYAGIELSAWYYAVNAGKWFTAFVGGGFVFTLLPQMIAAGLTRRELAAAMGVFGVLWSLALGAVGFAGLFAERAYYGAFGWSQGIDATSGIVPIGSAADTAAFAAYLPLLFLAYFAAGTVIGVASYRWEHAGWLLVVPVLPVVFGLDVALYSTEPVGPGWIGFLGRFIDEWGRGPLATAIVLATAVLAVAAHRLLSDVPLRSKQA</sequence>
<dbReference type="EMBL" id="JABFXE010000879">
    <property type="protein sequence ID" value="NUQ90935.1"/>
    <property type="molecule type" value="Genomic_DNA"/>
</dbReference>
<feature type="transmembrane region" description="Helical" evidence="1">
    <location>
        <begin position="215"/>
        <end position="239"/>
    </location>
</feature>
<name>A0A850CFU4_9ACTN</name>
<evidence type="ECO:0000256" key="1">
    <source>
        <dbReference type="SAM" id="Phobius"/>
    </source>
</evidence>
<organism evidence="2 3">
    <name type="scientific">Glycomyces artemisiae</name>
    <dbReference type="NCBI Taxonomy" id="1076443"/>
    <lineage>
        <taxon>Bacteria</taxon>
        <taxon>Bacillati</taxon>
        <taxon>Actinomycetota</taxon>
        <taxon>Actinomycetes</taxon>
        <taxon>Glycomycetales</taxon>
        <taxon>Glycomycetaceae</taxon>
        <taxon>Glycomyces</taxon>
    </lineage>
</organism>
<feature type="transmembrane region" description="Helical" evidence="1">
    <location>
        <begin position="175"/>
        <end position="195"/>
    </location>
</feature>
<evidence type="ECO:0000313" key="3">
    <source>
        <dbReference type="Proteomes" id="UP000574690"/>
    </source>
</evidence>
<keyword evidence="1" id="KW-1133">Transmembrane helix</keyword>
<feature type="transmembrane region" description="Helical" evidence="1">
    <location>
        <begin position="147"/>
        <end position="168"/>
    </location>
</feature>
<reference evidence="2 3" key="1">
    <citation type="submission" date="2020-05" db="EMBL/GenBank/DDBJ databases">
        <title>DNA-SIP metagenomic assembled genomes.</title>
        <authorList>
            <person name="Yu J."/>
        </authorList>
    </citation>
    <scope>NUCLEOTIDE SEQUENCE [LARGE SCALE GENOMIC DNA]</scope>
    <source>
        <strain evidence="2">Bin5.27</strain>
    </source>
</reference>